<organism evidence="2 3">
    <name type="scientific">Lunasporangiospora selenospora</name>
    <dbReference type="NCBI Taxonomy" id="979761"/>
    <lineage>
        <taxon>Eukaryota</taxon>
        <taxon>Fungi</taxon>
        <taxon>Fungi incertae sedis</taxon>
        <taxon>Mucoromycota</taxon>
        <taxon>Mortierellomycotina</taxon>
        <taxon>Mortierellomycetes</taxon>
        <taxon>Mortierellales</taxon>
        <taxon>Mortierellaceae</taxon>
        <taxon>Lunasporangiospora</taxon>
    </lineage>
</organism>
<protein>
    <submittedName>
        <fullName evidence="2">Uncharacterized protein</fullName>
    </submittedName>
</protein>
<feature type="compositionally biased region" description="Basic and acidic residues" evidence="1">
    <location>
        <begin position="39"/>
        <end position="52"/>
    </location>
</feature>
<keyword evidence="3" id="KW-1185">Reference proteome</keyword>
<dbReference type="Proteomes" id="UP000780801">
    <property type="component" value="Unassembled WGS sequence"/>
</dbReference>
<comment type="caution">
    <text evidence="2">The sequence shown here is derived from an EMBL/GenBank/DDBJ whole genome shotgun (WGS) entry which is preliminary data.</text>
</comment>
<gene>
    <name evidence="2" type="ORF">BGW38_009269</name>
</gene>
<evidence type="ECO:0000313" key="3">
    <source>
        <dbReference type="Proteomes" id="UP000780801"/>
    </source>
</evidence>
<name>A0A9P6K9F3_9FUNG</name>
<feature type="non-terminal residue" evidence="2">
    <location>
        <position position="121"/>
    </location>
</feature>
<feature type="region of interest" description="Disordered" evidence="1">
    <location>
        <begin position="1"/>
        <end position="93"/>
    </location>
</feature>
<dbReference type="EMBL" id="JAABOA010006730">
    <property type="protein sequence ID" value="KAF9555215.1"/>
    <property type="molecule type" value="Genomic_DNA"/>
</dbReference>
<sequence length="121" mass="13247">CDIDGVDDKDQNLGKGKSEDTVRSRATEGLNDFSTLEDDVSRVDQDDMSKVEQDDESDSSGGSSSVGEDNVDNDGARPIESQDEGQVDDQWSPSLGYQFADIVEATSMITNYGRRKGFKIR</sequence>
<accession>A0A9P6K9F3</accession>
<feature type="compositionally biased region" description="Low complexity" evidence="1">
    <location>
        <begin position="59"/>
        <end position="68"/>
    </location>
</feature>
<evidence type="ECO:0000256" key="1">
    <source>
        <dbReference type="SAM" id="MobiDB-lite"/>
    </source>
</evidence>
<proteinExistence type="predicted"/>
<dbReference type="AlphaFoldDB" id="A0A9P6K9F3"/>
<feature type="non-terminal residue" evidence="2">
    <location>
        <position position="1"/>
    </location>
</feature>
<reference evidence="2" key="1">
    <citation type="journal article" date="2020" name="Fungal Divers.">
        <title>Resolving the Mortierellaceae phylogeny through synthesis of multi-gene phylogenetics and phylogenomics.</title>
        <authorList>
            <person name="Vandepol N."/>
            <person name="Liber J."/>
            <person name="Desiro A."/>
            <person name="Na H."/>
            <person name="Kennedy M."/>
            <person name="Barry K."/>
            <person name="Grigoriev I.V."/>
            <person name="Miller A.N."/>
            <person name="O'Donnell K."/>
            <person name="Stajich J.E."/>
            <person name="Bonito G."/>
        </authorList>
    </citation>
    <scope>NUCLEOTIDE SEQUENCE</scope>
    <source>
        <strain evidence="2">KOD1015</strain>
    </source>
</reference>
<evidence type="ECO:0000313" key="2">
    <source>
        <dbReference type="EMBL" id="KAF9555215.1"/>
    </source>
</evidence>
<feature type="compositionally biased region" description="Basic and acidic residues" evidence="1">
    <location>
        <begin position="1"/>
        <end position="26"/>
    </location>
</feature>